<dbReference type="SMART" id="SM00448">
    <property type="entry name" value="REC"/>
    <property type="match status" value="1"/>
</dbReference>
<sequence>MVRENKNANIDFKSIFDSLPNLYLLLDTDFNIIGVSDTYLQATMVSRKQIIGKNIFDVFPDNPNDPAATGVKNLHASLKRVLKNKSADTMAIQKYDIRRPLEQGGGFEERYWSPINTPVLGSDKEVKYIVHRVEDVTEFIHLKETGAEQLKLMEELRTKAGEMEVEIYQRAQEIQEVNKQLEKANKDLAKLDQIKTQFFANVSHELRTPLMLILGPMKILLAEKSLPPAVQEILRRIENNAQILLKHVNDLLNISKLDAGKMILHYVNIDLVKLIRQTIALFEIPIQERKLIFSMDLPNELQAQLDPDKIQRVLINLLSNAIKFTPINTKIQIRLEQFNSETCRLQIEDSGPGIPPDLCETIFERFFQVEEPTTRTVGGTGLGLSIAKDFIELHGGSIKAGNVPNGGAIFTIELPLKAPHHAKVDSSMYQSSLGEKEVNASLAEFRNKVTPVKKKIEEDHHDRPLILVVEDNQDMNHFICEVLDDVYRTESAFDGREGLQKALALHPDLIVSDIMMPQMSGIQMVYAIRQYPALLKIPIIILTAKADDELCVHMLEEGAQDYMIKPFSAKEFKARIANLILVKKAEDELDQFVYHASHDLKSPLPAMRHLISWIEEDLGEMLSEQSKKYLLLLRRRALRMSNLLDGLLKYAQSGGIFDKISRIHTHKLIADVINQLNPPQTITFQLEDNLPVLNTSELPLREVFTALLDNSIKHHHRKDGHIIIGMREKGRFYEFFVADDGPGIEKKYQDRIFQLFQTLQSRDKLESSGVGLSIAKKIVESQGGKIYVESAKDKGSVFRFLWPKDKEIGDAC</sequence>
<dbReference type="InterPro" id="IPR003594">
    <property type="entry name" value="HATPase_dom"/>
</dbReference>
<evidence type="ECO:0000256" key="6">
    <source>
        <dbReference type="ARBA" id="ARBA00022777"/>
    </source>
</evidence>
<dbReference type="Pfam" id="PF08448">
    <property type="entry name" value="PAS_4"/>
    <property type="match status" value="1"/>
</dbReference>
<reference evidence="12 13" key="1">
    <citation type="submission" date="2014-05" db="EMBL/GenBank/DDBJ databases">
        <authorList>
            <person name="Rizzardi K."/>
            <person name="Winiecka-Krusnell J."/>
            <person name="Ramliden M."/>
            <person name="Alm E."/>
            <person name="Andersson S."/>
            <person name="Byfors S."/>
        </authorList>
    </citation>
    <scope>NUCLEOTIDE SEQUENCE [LARGE SCALE GENOMIC DNA]</scope>
    <source>
        <strain evidence="12 13">LEGN</strain>
    </source>
</reference>
<evidence type="ECO:0000256" key="2">
    <source>
        <dbReference type="ARBA" id="ARBA00012438"/>
    </source>
</evidence>
<dbReference type="PROSITE" id="PS50110">
    <property type="entry name" value="RESPONSE_REGULATORY"/>
    <property type="match status" value="1"/>
</dbReference>
<dbReference type="Pfam" id="PF02518">
    <property type="entry name" value="HATPase_c"/>
    <property type="match status" value="2"/>
</dbReference>
<dbReference type="SMART" id="SM00387">
    <property type="entry name" value="HATPase_c"/>
    <property type="match status" value="2"/>
</dbReference>
<dbReference type="Proteomes" id="UP000054422">
    <property type="component" value="Unassembled WGS sequence"/>
</dbReference>
<dbReference type="EC" id="2.7.13.3" evidence="2"/>
<feature type="domain" description="Histidine kinase" evidence="10">
    <location>
        <begin position="201"/>
        <end position="418"/>
    </location>
</feature>
<evidence type="ECO:0000256" key="4">
    <source>
        <dbReference type="ARBA" id="ARBA00022679"/>
    </source>
</evidence>
<evidence type="ECO:0000256" key="7">
    <source>
        <dbReference type="ARBA" id="ARBA00022840"/>
    </source>
</evidence>
<dbReference type="Pfam" id="PF00512">
    <property type="entry name" value="HisKA"/>
    <property type="match status" value="2"/>
</dbReference>
<evidence type="ECO:0000313" key="13">
    <source>
        <dbReference type="Proteomes" id="UP000054422"/>
    </source>
</evidence>
<dbReference type="GO" id="GO:0005524">
    <property type="term" value="F:ATP binding"/>
    <property type="evidence" value="ECO:0007669"/>
    <property type="project" value="UniProtKB-KW"/>
</dbReference>
<keyword evidence="7" id="KW-0067">ATP-binding</keyword>
<dbReference type="SUPFAM" id="SSF55874">
    <property type="entry name" value="ATPase domain of HSP90 chaperone/DNA topoisomerase II/histidine kinase"/>
    <property type="match status" value="2"/>
</dbReference>
<evidence type="ECO:0000256" key="1">
    <source>
        <dbReference type="ARBA" id="ARBA00000085"/>
    </source>
</evidence>
<keyword evidence="13" id="KW-1185">Reference proteome</keyword>
<evidence type="ECO:0000313" key="12">
    <source>
        <dbReference type="EMBL" id="KGP62574.1"/>
    </source>
</evidence>
<keyword evidence="6" id="KW-0418">Kinase</keyword>
<dbReference type="InterPro" id="IPR036097">
    <property type="entry name" value="HisK_dim/P_sf"/>
</dbReference>
<accession>A0A0A2ST00</accession>
<dbReference type="InterPro" id="IPR000014">
    <property type="entry name" value="PAS"/>
</dbReference>
<comment type="caution">
    <text evidence="12">The sequence shown here is derived from an EMBL/GenBank/DDBJ whole genome shotgun (WGS) entry which is preliminary data.</text>
</comment>
<dbReference type="InterPro" id="IPR004358">
    <property type="entry name" value="Sig_transdc_His_kin-like_C"/>
</dbReference>
<evidence type="ECO:0000256" key="8">
    <source>
        <dbReference type="ARBA" id="ARBA00023012"/>
    </source>
</evidence>
<dbReference type="Gene3D" id="3.30.565.10">
    <property type="entry name" value="Histidine kinase-like ATPase, C-terminal domain"/>
    <property type="match status" value="2"/>
</dbReference>
<evidence type="ECO:0000259" key="11">
    <source>
        <dbReference type="PROSITE" id="PS50110"/>
    </source>
</evidence>
<evidence type="ECO:0000256" key="9">
    <source>
        <dbReference type="PROSITE-ProRule" id="PRU00169"/>
    </source>
</evidence>
<dbReference type="FunFam" id="3.30.565.10:FF:000037">
    <property type="entry name" value="Hybrid sensor histidine kinase/response regulator"/>
    <property type="match status" value="1"/>
</dbReference>
<dbReference type="SMART" id="SM00091">
    <property type="entry name" value="PAS"/>
    <property type="match status" value="1"/>
</dbReference>
<keyword evidence="5" id="KW-0547">Nucleotide-binding</keyword>
<dbReference type="InterPro" id="IPR036890">
    <property type="entry name" value="HATPase_C_sf"/>
</dbReference>
<dbReference type="SUPFAM" id="SSF47384">
    <property type="entry name" value="Homodimeric domain of signal transducing histidine kinase"/>
    <property type="match status" value="2"/>
</dbReference>
<dbReference type="PRINTS" id="PR00344">
    <property type="entry name" value="BCTRLSENSOR"/>
</dbReference>
<dbReference type="EMBL" id="JNCF01000055">
    <property type="protein sequence ID" value="KGP62574.1"/>
    <property type="molecule type" value="Genomic_DNA"/>
</dbReference>
<dbReference type="SUPFAM" id="SSF55785">
    <property type="entry name" value="PYP-like sensor domain (PAS domain)"/>
    <property type="match status" value="1"/>
</dbReference>
<gene>
    <name evidence="12" type="ORF">EP47_01320</name>
</gene>
<feature type="domain" description="Histidine kinase" evidence="10">
    <location>
        <begin position="595"/>
        <end position="806"/>
    </location>
</feature>
<organism evidence="12 13">
    <name type="scientific">Legionella norrlandica</name>
    <dbReference type="NCBI Taxonomy" id="1498499"/>
    <lineage>
        <taxon>Bacteria</taxon>
        <taxon>Pseudomonadati</taxon>
        <taxon>Pseudomonadota</taxon>
        <taxon>Gammaproteobacteria</taxon>
        <taxon>Legionellales</taxon>
        <taxon>Legionellaceae</taxon>
        <taxon>Legionella</taxon>
    </lineage>
</organism>
<keyword evidence="8" id="KW-0902">Two-component regulatory system</keyword>
<dbReference type="InterPro" id="IPR005467">
    <property type="entry name" value="His_kinase_dom"/>
</dbReference>
<dbReference type="PROSITE" id="PS50109">
    <property type="entry name" value="HIS_KIN"/>
    <property type="match status" value="2"/>
</dbReference>
<dbReference type="InterPro" id="IPR035965">
    <property type="entry name" value="PAS-like_dom_sf"/>
</dbReference>
<evidence type="ECO:0000259" key="10">
    <source>
        <dbReference type="PROSITE" id="PS50109"/>
    </source>
</evidence>
<keyword evidence="3 9" id="KW-0597">Phosphoprotein</keyword>
<dbReference type="Gene3D" id="3.30.450.20">
    <property type="entry name" value="PAS domain"/>
    <property type="match status" value="1"/>
</dbReference>
<dbReference type="SUPFAM" id="SSF52172">
    <property type="entry name" value="CheY-like"/>
    <property type="match status" value="1"/>
</dbReference>
<dbReference type="GO" id="GO:0000155">
    <property type="term" value="F:phosphorelay sensor kinase activity"/>
    <property type="evidence" value="ECO:0007669"/>
    <property type="project" value="InterPro"/>
</dbReference>
<dbReference type="CDD" id="cd00130">
    <property type="entry name" value="PAS"/>
    <property type="match status" value="1"/>
</dbReference>
<name>A0A0A2ST00_9GAMM</name>
<dbReference type="InterPro" id="IPR003661">
    <property type="entry name" value="HisK_dim/P_dom"/>
</dbReference>
<dbReference type="CDD" id="cd00082">
    <property type="entry name" value="HisKA"/>
    <property type="match status" value="2"/>
</dbReference>
<dbReference type="PANTHER" id="PTHR43547:SF2">
    <property type="entry name" value="HYBRID SIGNAL TRANSDUCTION HISTIDINE KINASE C"/>
    <property type="match status" value="1"/>
</dbReference>
<dbReference type="InterPro" id="IPR001789">
    <property type="entry name" value="Sig_transdc_resp-reg_receiver"/>
</dbReference>
<dbReference type="PANTHER" id="PTHR43547">
    <property type="entry name" value="TWO-COMPONENT HISTIDINE KINASE"/>
    <property type="match status" value="1"/>
</dbReference>
<dbReference type="OrthoDB" id="9768069at2"/>
<feature type="modified residue" description="4-aspartylphosphate" evidence="9">
    <location>
        <position position="513"/>
    </location>
</feature>
<dbReference type="CDD" id="cd17574">
    <property type="entry name" value="REC_OmpR"/>
    <property type="match status" value="1"/>
</dbReference>
<dbReference type="Gene3D" id="1.10.287.130">
    <property type="match status" value="2"/>
</dbReference>
<dbReference type="AlphaFoldDB" id="A0A0A2ST00"/>
<keyword evidence="4" id="KW-0808">Transferase</keyword>
<proteinExistence type="predicted"/>
<dbReference type="InterPro" id="IPR011006">
    <property type="entry name" value="CheY-like_superfamily"/>
</dbReference>
<dbReference type="STRING" id="1498499.EP47_01320"/>
<feature type="domain" description="Response regulatory" evidence="11">
    <location>
        <begin position="465"/>
        <end position="580"/>
    </location>
</feature>
<evidence type="ECO:0000256" key="5">
    <source>
        <dbReference type="ARBA" id="ARBA00022741"/>
    </source>
</evidence>
<dbReference type="SMART" id="SM00388">
    <property type="entry name" value="HisKA"/>
    <property type="match status" value="2"/>
</dbReference>
<dbReference type="Pfam" id="PF00072">
    <property type="entry name" value="Response_reg"/>
    <property type="match status" value="1"/>
</dbReference>
<comment type="catalytic activity">
    <reaction evidence="1">
        <text>ATP + protein L-histidine = ADP + protein N-phospho-L-histidine.</text>
        <dbReference type="EC" id="2.7.13.3"/>
    </reaction>
</comment>
<dbReference type="Gene3D" id="3.40.50.2300">
    <property type="match status" value="1"/>
</dbReference>
<dbReference type="InterPro" id="IPR013656">
    <property type="entry name" value="PAS_4"/>
</dbReference>
<protein>
    <recommendedName>
        <fullName evidence="2">histidine kinase</fullName>
        <ecNumber evidence="2">2.7.13.3</ecNumber>
    </recommendedName>
</protein>
<evidence type="ECO:0000256" key="3">
    <source>
        <dbReference type="ARBA" id="ARBA00022553"/>
    </source>
</evidence>